<keyword evidence="1 2" id="KW-0808">Transferase</keyword>
<reference evidence="2 3" key="1">
    <citation type="submission" date="2016-10" db="EMBL/GenBank/DDBJ databases">
        <authorList>
            <person name="de Groot N.N."/>
        </authorList>
    </citation>
    <scope>NUCLEOTIDE SEQUENCE [LARGE SCALE GENOMIC DNA]</scope>
    <source>
        <strain evidence="2 3">CGMCC 4.1877</strain>
    </source>
</reference>
<accession>A0A1I4YIJ0</accession>
<dbReference type="InterPro" id="IPR023606">
    <property type="entry name" value="CoA-Trfase_III_dom_1_sf"/>
</dbReference>
<dbReference type="InterPro" id="IPR044855">
    <property type="entry name" value="CoA-Trfase_III_dom3_sf"/>
</dbReference>
<protein>
    <submittedName>
        <fullName evidence="2">Crotonobetainyl-CoA:carnitine CoA-transferase CaiB</fullName>
    </submittedName>
</protein>
<dbReference type="SUPFAM" id="SSF89796">
    <property type="entry name" value="CoA-transferase family III (CaiB/BaiF)"/>
    <property type="match status" value="1"/>
</dbReference>
<gene>
    <name evidence="2" type="ORF">SAMN05216207_1013100</name>
</gene>
<dbReference type="AlphaFoldDB" id="A0A1I4YIJ0"/>
<dbReference type="Pfam" id="PF02515">
    <property type="entry name" value="CoA_transf_3"/>
    <property type="match status" value="1"/>
</dbReference>
<organism evidence="2 3">
    <name type="scientific">Pseudonocardia ammonioxydans</name>
    <dbReference type="NCBI Taxonomy" id="260086"/>
    <lineage>
        <taxon>Bacteria</taxon>
        <taxon>Bacillati</taxon>
        <taxon>Actinomycetota</taxon>
        <taxon>Actinomycetes</taxon>
        <taxon>Pseudonocardiales</taxon>
        <taxon>Pseudonocardiaceae</taxon>
        <taxon>Pseudonocardia</taxon>
    </lineage>
</organism>
<evidence type="ECO:0000256" key="1">
    <source>
        <dbReference type="ARBA" id="ARBA00022679"/>
    </source>
</evidence>
<sequence length="412" mass="43401">MTDQPLAGRTVIDLTTALAGPYATLLLAGLGATVIKVENPATGGDTSRNNAPYLGRDGLALGRTHDDDMSVSMLLRGRGKLSVTLNLKDPRSKIVFTDLVRGADVLVENYSPGVTGRLGIDYAAVREINPRLVYTSISGFGAQGGPGSGKAMDSIIQALSGVMMTAGEPGGDPVRFGLPVGDLLAPLYAVVGTVSALLQAERTGAGQHVDVSMLGALTSLVACEPFDAYDAVGLEQRTGAMVPRLAPFGILEASDGHIALCAPTDAFARGVLRAMGRDDLVDDDRYRTRDQRVERADELHALIGDWCRTLPRGEIIDRLTAEGVPAAEVRDPHEAVRDPLVRDRREVVPLTHPRHGATADLSATGMPIVFSGSDVGLDGPAPALGEHNDRVYRELLGYDAAEIADLAADSVI</sequence>
<evidence type="ECO:0000313" key="3">
    <source>
        <dbReference type="Proteomes" id="UP000199614"/>
    </source>
</evidence>
<dbReference type="GO" id="GO:0008410">
    <property type="term" value="F:CoA-transferase activity"/>
    <property type="evidence" value="ECO:0007669"/>
    <property type="project" value="TreeGrafter"/>
</dbReference>
<dbReference type="RefSeq" id="WP_093343043.1">
    <property type="nucleotide sequence ID" value="NZ_FOUY01000013.1"/>
</dbReference>
<dbReference type="Gene3D" id="3.40.50.10540">
    <property type="entry name" value="Crotonobetainyl-coa:carnitine coa-transferase, domain 1"/>
    <property type="match status" value="1"/>
</dbReference>
<name>A0A1I4YIJ0_PSUAM</name>
<dbReference type="EMBL" id="FOUY01000013">
    <property type="protein sequence ID" value="SFN37369.1"/>
    <property type="molecule type" value="Genomic_DNA"/>
</dbReference>
<dbReference type="PANTHER" id="PTHR48207:SF3">
    <property type="entry name" value="SUCCINATE--HYDROXYMETHYLGLUTARATE COA-TRANSFERASE"/>
    <property type="match status" value="1"/>
</dbReference>
<dbReference type="InterPro" id="IPR050483">
    <property type="entry name" value="CoA-transferase_III_domain"/>
</dbReference>
<dbReference type="OrthoDB" id="9797653at2"/>
<keyword evidence="3" id="KW-1185">Reference proteome</keyword>
<dbReference type="Proteomes" id="UP000199614">
    <property type="component" value="Unassembled WGS sequence"/>
</dbReference>
<dbReference type="STRING" id="260086.SAMN05216207_1013100"/>
<evidence type="ECO:0000313" key="2">
    <source>
        <dbReference type="EMBL" id="SFN37369.1"/>
    </source>
</evidence>
<proteinExistence type="predicted"/>
<dbReference type="InterPro" id="IPR003673">
    <property type="entry name" value="CoA-Trfase_fam_III"/>
</dbReference>
<dbReference type="PANTHER" id="PTHR48207">
    <property type="entry name" value="SUCCINATE--HYDROXYMETHYLGLUTARATE COA-TRANSFERASE"/>
    <property type="match status" value="1"/>
</dbReference>
<dbReference type="Gene3D" id="3.30.1540.10">
    <property type="entry name" value="formyl-coa transferase, domain 3"/>
    <property type="match status" value="1"/>
</dbReference>